<dbReference type="PANTHER" id="PTHR48078:SF11">
    <property type="entry name" value="THREONINE DEHYDRATASE, MITOCHONDRIAL"/>
    <property type="match status" value="1"/>
</dbReference>
<dbReference type="InterPro" id="IPR005787">
    <property type="entry name" value="Thr_deHydtase_biosynth"/>
</dbReference>
<keyword evidence="16" id="KW-1185">Reference proteome</keyword>
<comment type="cofactor">
    <cofactor evidence="2 13">
        <name>pyridoxal 5'-phosphate</name>
        <dbReference type="ChEBI" id="CHEBI:597326"/>
    </cofactor>
</comment>
<dbReference type="FunFam" id="3.40.50.1100:FF:000008">
    <property type="entry name" value="L-threonine dehydratase"/>
    <property type="match status" value="1"/>
</dbReference>
<evidence type="ECO:0000256" key="8">
    <source>
        <dbReference type="ARBA" id="ARBA00022737"/>
    </source>
</evidence>
<evidence type="ECO:0000256" key="1">
    <source>
        <dbReference type="ARBA" id="ARBA00001274"/>
    </source>
</evidence>
<dbReference type="AlphaFoldDB" id="A0A437QIQ7"/>
<dbReference type="InterPro" id="IPR045865">
    <property type="entry name" value="ACT-like_dom_sf"/>
</dbReference>
<dbReference type="GO" id="GO:0004794">
    <property type="term" value="F:threonine deaminase activity"/>
    <property type="evidence" value="ECO:0007669"/>
    <property type="project" value="UniProtKB-UniRule"/>
</dbReference>
<dbReference type="InterPro" id="IPR001926">
    <property type="entry name" value="TrpB-like_PALP"/>
</dbReference>
<evidence type="ECO:0000256" key="9">
    <source>
        <dbReference type="ARBA" id="ARBA00022898"/>
    </source>
</evidence>
<dbReference type="GO" id="GO:0006567">
    <property type="term" value="P:L-threonine catabolic process"/>
    <property type="evidence" value="ECO:0007669"/>
    <property type="project" value="TreeGrafter"/>
</dbReference>
<dbReference type="SUPFAM" id="SSF55021">
    <property type="entry name" value="ACT-like"/>
    <property type="match status" value="2"/>
</dbReference>
<evidence type="ECO:0000256" key="12">
    <source>
        <dbReference type="ARBA" id="ARBA00025527"/>
    </source>
</evidence>
<evidence type="ECO:0000256" key="11">
    <source>
        <dbReference type="ARBA" id="ARBA00023304"/>
    </source>
</evidence>
<dbReference type="Gene3D" id="3.40.50.1100">
    <property type="match status" value="2"/>
</dbReference>
<comment type="subunit">
    <text evidence="5 13">Homotetramer.</text>
</comment>
<evidence type="ECO:0000256" key="4">
    <source>
        <dbReference type="ARBA" id="ARBA00010869"/>
    </source>
</evidence>
<dbReference type="PANTHER" id="PTHR48078">
    <property type="entry name" value="THREONINE DEHYDRATASE, MITOCHONDRIAL-RELATED"/>
    <property type="match status" value="1"/>
</dbReference>
<dbReference type="NCBIfam" id="TIGR01124">
    <property type="entry name" value="ilvA_2Cterm"/>
    <property type="match status" value="1"/>
</dbReference>
<evidence type="ECO:0000259" key="14">
    <source>
        <dbReference type="PROSITE" id="PS51672"/>
    </source>
</evidence>
<evidence type="ECO:0000256" key="13">
    <source>
        <dbReference type="RuleBase" id="RU362012"/>
    </source>
</evidence>
<evidence type="ECO:0000256" key="10">
    <source>
        <dbReference type="ARBA" id="ARBA00023239"/>
    </source>
</evidence>
<dbReference type="GO" id="GO:0003941">
    <property type="term" value="F:L-serine ammonia-lyase activity"/>
    <property type="evidence" value="ECO:0007669"/>
    <property type="project" value="TreeGrafter"/>
</dbReference>
<dbReference type="EMBL" id="SACS01000018">
    <property type="protein sequence ID" value="RVU34432.1"/>
    <property type="molecule type" value="Genomic_DNA"/>
</dbReference>
<evidence type="ECO:0000256" key="3">
    <source>
        <dbReference type="ARBA" id="ARBA00004810"/>
    </source>
</evidence>
<dbReference type="InterPro" id="IPR038110">
    <property type="entry name" value="TD_ACT-like_sf"/>
</dbReference>
<comment type="function">
    <text evidence="12 13">Catalyzes the anaerobic formation of alpha-ketobutyrate and ammonia from threonine in a two-step reaction. The first step involved a dehydration of threonine and a production of enamine intermediates (aminocrotonate), which tautomerizes to its imine form (iminobutyrate). Both intermediates are unstable and short-lived. The second step is the nonenzymatic hydrolysis of the enamine/imine intermediates to form 2-ketobutyrate and free ammonia. In the low water environment of the cell, the second step is accelerated by RidA.</text>
</comment>
<keyword evidence="9 13" id="KW-0663">Pyridoxal phosphate</keyword>
<comment type="similarity">
    <text evidence="4 13">Belongs to the serine/threonine dehydratase family.</text>
</comment>
<dbReference type="InterPro" id="IPR036052">
    <property type="entry name" value="TrpB-like_PALP_sf"/>
</dbReference>
<gene>
    <name evidence="13 15" type="primary">ilvA</name>
    <name evidence="15" type="ORF">EOE67_15410</name>
</gene>
<organism evidence="15 16">
    <name type="scientific">Rheinheimera riviphila</name>
    <dbReference type="NCBI Taxonomy" id="1834037"/>
    <lineage>
        <taxon>Bacteria</taxon>
        <taxon>Pseudomonadati</taxon>
        <taxon>Pseudomonadota</taxon>
        <taxon>Gammaproteobacteria</taxon>
        <taxon>Chromatiales</taxon>
        <taxon>Chromatiaceae</taxon>
        <taxon>Rheinheimera</taxon>
    </lineage>
</organism>
<dbReference type="InterPro" id="IPR000634">
    <property type="entry name" value="Ser/Thr_deHydtase_PyrdxlP-BS"/>
</dbReference>
<dbReference type="GO" id="GO:0030170">
    <property type="term" value="F:pyridoxal phosphate binding"/>
    <property type="evidence" value="ECO:0007669"/>
    <property type="project" value="InterPro"/>
</dbReference>
<keyword evidence="7 13" id="KW-0412">Isoleucine biosynthesis</keyword>
<comment type="caution">
    <text evidence="15">The sequence shown here is derived from an EMBL/GenBank/DDBJ whole genome shotgun (WGS) entry which is preliminary data.</text>
</comment>
<keyword evidence="8" id="KW-0677">Repeat</keyword>
<evidence type="ECO:0000256" key="7">
    <source>
        <dbReference type="ARBA" id="ARBA00022624"/>
    </source>
</evidence>
<name>A0A437QIQ7_9GAMM</name>
<dbReference type="UniPathway" id="UPA00047">
    <property type="reaction ID" value="UER00054"/>
</dbReference>
<evidence type="ECO:0000313" key="15">
    <source>
        <dbReference type="EMBL" id="RVU34432.1"/>
    </source>
</evidence>
<dbReference type="GO" id="GO:0009097">
    <property type="term" value="P:isoleucine biosynthetic process"/>
    <property type="evidence" value="ECO:0007669"/>
    <property type="project" value="UniProtKB-UniRule"/>
</dbReference>
<protein>
    <recommendedName>
        <fullName evidence="13">L-threonine dehydratase</fullName>
        <ecNumber evidence="13">4.3.1.19</ecNumber>
    </recommendedName>
    <alternativeName>
        <fullName evidence="13">Threonine deaminase</fullName>
    </alternativeName>
</protein>
<dbReference type="InterPro" id="IPR001721">
    <property type="entry name" value="TD_ACT-like"/>
</dbReference>
<proteinExistence type="inferred from homology"/>
<dbReference type="Pfam" id="PF00291">
    <property type="entry name" value="PALP"/>
    <property type="match status" value="1"/>
</dbReference>
<accession>A0A437QIQ7</accession>
<dbReference type="PROSITE" id="PS00165">
    <property type="entry name" value="DEHYDRATASE_SER_THR"/>
    <property type="match status" value="1"/>
</dbReference>
<reference evidence="15 16" key="1">
    <citation type="submission" date="2019-01" db="EMBL/GenBank/DDBJ databases">
        <authorList>
            <person name="Chen W.-M."/>
        </authorList>
    </citation>
    <scope>NUCLEOTIDE SEQUENCE [LARGE SCALE GENOMIC DNA]</scope>
    <source>
        <strain evidence="15 16">KYPC3</strain>
    </source>
</reference>
<keyword evidence="11 13" id="KW-0100">Branched-chain amino acid biosynthesis</keyword>
<dbReference type="NCBIfam" id="NF006674">
    <property type="entry name" value="PRK09224.1"/>
    <property type="match status" value="1"/>
</dbReference>
<dbReference type="CDD" id="cd04907">
    <property type="entry name" value="ACT_ThrD-I_2"/>
    <property type="match status" value="1"/>
</dbReference>
<dbReference type="InterPro" id="IPR050147">
    <property type="entry name" value="Ser/Thr_Dehydratase"/>
</dbReference>
<dbReference type="FunFam" id="3.40.1020.10:FF:000001">
    <property type="entry name" value="L-threonine dehydratase"/>
    <property type="match status" value="1"/>
</dbReference>
<dbReference type="Pfam" id="PF00585">
    <property type="entry name" value="Thr_dehydrat_C"/>
    <property type="match status" value="2"/>
</dbReference>
<feature type="domain" description="ACT-like" evidence="14">
    <location>
        <begin position="389"/>
        <end position="461"/>
    </location>
</feature>
<dbReference type="Gene3D" id="3.40.1020.10">
    <property type="entry name" value="Biosynthetic Threonine Deaminase, Domain 3"/>
    <property type="match status" value="1"/>
</dbReference>
<dbReference type="CDD" id="cd01562">
    <property type="entry name" value="Thr-dehyd"/>
    <property type="match status" value="1"/>
</dbReference>
<dbReference type="GO" id="GO:0006565">
    <property type="term" value="P:L-serine catabolic process"/>
    <property type="evidence" value="ECO:0007669"/>
    <property type="project" value="TreeGrafter"/>
</dbReference>
<evidence type="ECO:0000256" key="2">
    <source>
        <dbReference type="ARBA" id="ARBA00001933"/>
    </source>
</evidence>
<evidence type="ECO:0000256" key="5">
    <source>
        <dbReference type="ARBA" id="ARBA00011881"/>
    </source>
</evidence>
<dbReference type="Proteomes" id="UP000283077">
    <property type="component" value="Unassembled WGS sequence"/>
</dbReference>
<evidence type="ECO:0000313" key="16">
    <source>
        <dbReference type="Proteomes" id="UP000283077"/>
    </source>
</evidence>
<comment type="catalytic activity">
    <reaction evidence="1 13">
        <text>L-threonine = 2-oxobutanoate + NH4(+)</text>
        <dbReference type="Rhea" id="RHEA:22108"/>
        <dbReference type="ChEBI" id="CHEBI:16763"/>
        <dbReference type="ChEBI" id="CHEBI:28938"/>
        <dbReference type="ChEBI" id="CHEBI:57926"/>
        <dbReference type="EC" id="4.3.1.19"/>
    </reaction>
</comment>
<dbReference type="SUPFAM" id="SSF53686">
    <property type="entry name" value="Tryptophan synthase beta subunit-like PLP-dependent enzymes"/>
    <property type="match status" value="1"/>
</dbReference>
<dbReference type="OrthoDB" id="9811476at2"/>
<dbReference type="EC" id="4.3.1.19" evidence="13"/>
<comment type="pathway">
    <text evidence="3 13">Amino-acid biosynthesis; L-isoleucine biosynthesis; 2-oxobutanoate from L-threonine: step 1/1.</text>
</comment>
<dbReference type="FunFam" id="3.40.50.1100:FF:000005">
    <property type="entry name" value="Threonine dehydratase catabolic"/>
    <property type="match status" value="1"/>
</dbReference>
<sequence>MSQAALKNSVVLVDPAVETLSVETHAVQASASIRNPNYPPSDLSESEAQALQQQYLREILLSPVYQAAVETPLQAMPKLAQRLGHHVYLKREDHQPVYSFKLRGAFHKLHKVATQHKASAAAAGDKSAEAPSVICASAGNHAQGVAMSASKLGLNATIVMPITTPEIKVAAVRARGGHVMLHGTAFDEANRFAIELAATQGAVYIPPFDDADVIAGQGTVAKELLTQHNKLDAVFIPVGGGGLLAGMAVYIKAVLPNVRVIGVEPDDANCLEVAMLNGAPVTLPRVGLFADGVAVKRIGNETFKLAQLYCDDVVTVSSDEICAAIKDIFEDLRAVAEPAGALALAGLKKYAATADHSQNFAAVLSGANLNFDTLRYVSERCELGEKKEAVFAVTIPEEKGSFRRFCETLGGRAITEFNYRYASDNKAHIFVGIKLRSGAEELKQVTQALLDAGYDFQDLSDDELAKLHVRYMIGGMPPRLVQEQVYQFNFPEYPGALMNFLNTLGEKWNITLFHYRNHGAATGDVLAGFEIADPAEIEGHLEALGYPYQLVSGNRAYRTFLMP</sequence>
<keyword evidence="6 13" id="KW-0028">Amino-acid biosynthesis</keyword>
<evidence type="ECO:0000256" key="6">
    <source>
        <dbReference type="ARBA" id="ARBA00022605"/>
    </source>
</evidence>
<keyword evidence="10 13" id="KW-0456">Lyase</keyword>
<dbReference type="CDD" id="cd04906">
    <property type="entry name" value="ACT_ThrD-I_1"/>
    <property type="match status" value="1"/>
</dbReference>
<dbReference type="PROSITE" id="PS51672">
    <property type="entry name" value="ACT_LIKE"/>
    <property type="match status" value="2"/>
</dbReference>
<feature type="domain" description="ACT-like" evidence="14">
    <location>
        <begin position="484"/>
        <end position="553"/>
    </location>
</feature>